<feature type="domain" description="CRAL-TRIO" evidence="1">
    <location>
        <begin position="86"/>
        <end position="259"/>
    </location>
</feature>
<sequence>MANKDKFEYKCTLKPETLEIAKKELNEDPDTRMLELKAFRDRLQQYPGLRPRLDPQFLIKFLRSRKFDQEKAFELMLNYYRMRKEDPEIFTGLKPSNVLHVYKSHMSYPHTHRDKLGRRVYLIFPARMDTTHYTAAEAFKTEFINLNKMSEDEESQVRGYTLLIDYKDFGMSHFMQLNLAFGKRVGKIWQDTFPARMKNCLIVNEPHFIDLVMGLFTQFMKDKLVNRIRRLGTDWKKLHEYIDPACLPPEYGGTLTQEPDPEAWVQTLVQSDHEMEEESKYGFVDYTIGHETNKKDQDAITNMAGTFRKLNV</sequence>
<dbReference type="SMART" id="SM00516">
    <property type="entry name" value="SEC14"/>
    <property type="match status" value="1"/>
</dbReference>
<dbReference type="Pfam" id="PF00650">
    <property type="entry name" value="CRAL_TRIO"/>
    <property type="match status" value="1"/>
</dbReference>
<accession>A0AAN9ARY0</accession>
<dbReference type="InterPro" id="IPR036865">
    <property type="entry name" value="CRAL-TRIO_dom_sf"/>
</dbReference>
<dbReference type="Proteomes" id="UP001374579">
    <property type="component" value="Unassembled WGS sequence"/>
</dbReference>
<dbReference type="InterPro" id="IPR036273">
    <property type="entry name" value="CRAL/TRIO_N_dom_sf"/>
</dbReference>
<protein>
    <recommendedName>
        <fullName evidence="1">CRAL-TRIO domain-containing protein</fullName>
    </recommendedName>
</protein>
<dbReference type="PROSITE" id="PS50191">
    <property type="entry name" value="CRAL_TRIO"/>
    <property type="match status" value="1"/>
</dbReference>
<dbReference type="CDD" id="cd00170">
    <property type="entry name" value="SEC14"/>
    <property type="match status" value="1"/>
</dbReference>
<dbReference type="Gene3D" id="1.20.5.1200">
    <property type="entry name" value="Alpha-tocopherol transfer"/>
    <property type="match status" value="1"/>
</dbReference>
<gene>
    <name evidence="2" type="ORF">V1264_009632</name>
</gene>
<dbReference type="PRINTS" id="PR00180">
    <property type="entry name" value="CRETINALDHBP"/>
</dbReference>
<dbReference type="SUPFAM" id="SSF46938">
    <property type="entry name" value="CRAL/TRIO N-terminal domain"/>
    <property type="match status" value="1"/>
</dbReference>
<reference evidence="2 3" key="1">
    <citation type="submission" date="2024-02" db="EMBL/GenBank/DDBJ databases">
        <title>Chromosome-scale genome assembly of the rough periwinkle Littorina saxatilis.</title>
        <authorList>
            <person name="De Jode A."/>
            <person name="Faria R."/>
            <person name="Formenti G."/>
            <person name="Sims Y."/>
            <person name="Smith T.P."/>
            <person name="Tracey A."/>
            <person name="Wood J.M.D."/>
            <person name="Zagrodzka Z.B."/>
            <person name="Johannesson K."/>
            <person name="Butlin R.K."/>
            <person name="Leder E.H."/>
        </authorList>
    </citation>
    <scope>NUCLEOTIDE SEQUENCE [LARGE SCALE GENOMIC DNA]</scope>
    <source>
        <strain evidence="2">Snail1</strain>
        <tissue evidence="2">Muscle</tissue>
    </source>
</reference>
<evidence type="ECO:0000313" key="2">
    <source>
        <dbReference type="EMBL" id="KAK7092021.1"/>
    </source>
</evidence>
<dbReference type="GO" id="GO:1902936">
    <property type="term" value="F:phosphatidylinositol bisphosphate binding"/>
    <property type="evidence" value="ECO:0007669"/>
    <property type="project" value="TreeGrafter"/>
</dbReference>
<comment type="caution">
    <text evidence="2">The sequence shown here is derived from an EMBL/GenBank/DDBJ whole genome shotgun (WGS) entry which is preliminary data.</text>
</comment>
<dbReference type="InterPro" id="IPR011074">
    <property type="entry name" value="CRAL/TRIO_N_dom"/>
</dbReference>
<dbReference type="PANTHER" id="PTHR10174:SF208">
    <property type="entry name" value="CRAL-TRIO DOMAIN-CONTAINING PROTEIN DDB_G0278031"/>
    <property type="match status" value="1"/>
</dbReference>
<dbReference type="InterPro" id="IPR001251">
    <property type="entry name" value="CRAL-TRIO_dom"/>
</dbReference>
<dbReference type="Gene3D" id="3.40.525.10">
    <property type="entry name" value="CRAL-TRIO lipid binding domain"/>
    <property type="match status" value="1"/>
</dbReference>
<proteinExistence type="predicted"/>
<dbReference type="EMBL" id="JBAMIC010000022">
    <property type="protein sequence ID" value="KAK7092021.1"/>
    <property type="molecule type" value="Genomic_DNA"/>
</dbReference>
<keyword evidence="3" id="KW-1185">Reference proteome</keyword>
<evidence type="ECO:0000313" key="3">
    <source>
        <dbReference type="Proteomes" id="UP001374579"/>
    </source>
</evidence>
<dbReference type="SMART" id="SM01100">
    <property type="entry name" value="CRAL_TRIO_N"/>
    <property type="match status" value="1"/>
</dbReference>
<dbReference type="AlphaFoldDB" id="A0AAN9ARY0"/>
<dbReference type="GO" id="GO:0016020">
    <property type="term" value="C:membrane"/>
    <property type="evidence" value="ECO:0007669"/>
    <property type="project" value="TreeGrafter"/>
</dbReference>
<evidence type="ECO:0000259" key="1">
    <source>
        <dbReference type="PROSITE" id="PS50191"/>
    </source>
</evidence>
<dbReference type="SUPFAM" id="SSF52087">
    <property type="entry name" value="CRAL/TRIO domain"/>
    <property type="match status" value="1"/>
</dbReference>
<dbReference type="PANTHER" id="PTHR10174">
    <property type="entry name" value="ALPHA-TOCOPHEROL TRANSFER PROTEIN-RELATED"/>
    <property type="match status" value="1"/>
</dbReference>
<name>A0AAN9ARY0_9CAEN</name>
<organism evidence="2 3">
    <name type="scientific">Littorina saxatilis</name>
    <dbReference type="NCBI Taxonomy" id="31220"/>
    <lineage>
        <taxon>Eukaryota</taxon>
        <taxon>Metazoa</taxon>
        <taxon>Spiralia</taxon>
        <taxon>Lophotrochozoa</taxon>
        <taxon>Mollusca</taxon>
        <taxon>Gastropoda</taxon>
        <taxon>Caenogastropoda</taxon>
        <taxon>Littorinimorpha</taxon>
        <taxon>Littorinoidea</taxon>
        <taxon>Littorinidae</taxon>
        <taxon>Littorina</taxon>
    </lineage>
</organism>
<dbReference type="Gene3D" id="1.10.8.20">
    <property type="entry name" value="N-terminal domain of phosphatidylinositol transfer protein sec14p"/>
    <property type="match status" value="1"/>
</dbReference>